<evidence type="ECO:0000313" key="3">
    <source>
        <dbReference type="Proteomes" id="UP000295606"/>
    </source>
</evidence>
<feature type="compositionally biased region" description="Polar residues" evidence="1">
    <location>
        <begin position="8"/>
        <end position="19"/>
    </location>
</feature>
<feature type="compositionally biased region" description="Polar residues" evidence="1">
    <location>
        <begin position="30"/>
        <end position="47"/>
    </location>
</feature>
<feature type="compositionally biased region" description="Low complexity" evidence="1">
    <location>
        <begin position="75"/>
        <end position="107"/>
    </location>
</feature>
<comment type="caution">
    <text evidence="2">The sequence shown here is derived from an EMBL/GenBank/DDBJ whole genome shotgun (WGS) entry which is preliminary data.</text>
</comment>
<reference evidence="2 3" key="1">
    <citation type="submission" date="2019-03" db="EMBL/GenBank/DDBJ databases">
        <title>Paraburkholderia sp. isolated from native Mimosa gymnas in Guartela State Park, Brazil.</title>
        <authorList>
            <person name="Paulitsch F."/>
            <person name="Hungria M."/>
            <person name="Delamuta J.R.M."/>
            <person name="Ribeiro R.A."/>
            <person name="Dall'Agnol R."/>
            <person name="Silva J.S.B."/>
        </authorList>
    </citation>
    <scope>NUCLEOTIDE SEQUENCE [LARGE SCALE GENOMIC DNA]</scope>
    <source>
        <strain evidence="2 3">CNPSo 3008</strain>
    </source>
</reference>
<organism evidence="2 3">
    <name type="scientific">Paraburkholderia guartelaensis</name>
    <dbReference type="NCBI Taxonomy" id="2546446"/>
    <lineage>
        <taxon>Bacteria</taxon>
        <taxon>Pseudomonadati</taxon>
        <taxon>Pseudomonadota</taxon>
        <taxon>Betaproteobacteria</taxon>
        <taxon>Burkholderiales</taxon>
        <taxon>Burkholderiaceae</taxon>
        <taxon>Paraburkholderia</taxon>
    </lineage>
</organism>
<feature type="region of interest" description="Disordered" evidence="1">
    <location>
        <begin position="1"/>
        <end position="113"/>
    </location>
</feature>
<dbReference type="AlphaFoldDB" id="A0A4R5L4B6"/>
<evidence type="ECO:0000313" key="2">
    <source>
        <dbReference type="EMBL" id="TDG02406.1"/>
    </source>
</evidence>
<gene>
    <name evidence="2" type="ORF">E1N52_39845</name>
</gene>
<name>A0A4R5L4B6_9BURK</name>
<proteinExistence type="predicted"/>
<dbReference type="Proteomes" id="UP000295606">
    <property type="component" value="Unassembled WGS sequence"/>
</dbReference>
<dbReference type="EMBL" id="SMOD01000063">
    <property type="protein sequence ID" value="TDG02406.1"/>
    <property type="molecule type" value="Genomic_DNA"/>
</dbReference>
<protein>
    <submittedName>
        <fullName evidence="2">Uncharacterized protein</fullName>
    </submittedName>
</protein>
<accession>A0A4R5L4B6</accession>
<sequence>MQIGAATQFANSSANTNTLRAGAASDQAEQDGTQSSDDSTNVASPASQDDAVQISPQGYAAASTDDTADSDDAAADASDATDASGTSATGDTGDTADTSDATDATSTPANAQPVKSLVYGALGLERPDAPADPNHTYTLGRWIAAGITLGGIISLFI</sequence>
<dbReference type="OrthoDB" id="6388959at2"/>
<dbReference type="RefSeq" id="WP_133190238.1">
    <property type="nucleotide sequence ID" value="NZ_SMOD01000063.1"/>
</dbReference>
<evidence type="ECO:0000256" key="1">
    <source>
        <dbReference type="SAM" id="MobiDB-lite"/>
    </source>
</evidence>